<keyword evidence="1" id="KW-1133">Transmembrane helix</keyword>
<name>A0A6M2DQL8_XENCH</name>
<proteinExistence type="predicted"/>
<dbReference type="EMBL" id="GIIL01003401">
    <property type="protein sequence ID" value="NOV47127.1"/>
    <property type="molecule type" value="Transcribed_RNA"/>
</dbReference>
<evidence type="ECO:0000256" key="1">
    <source>
        <dbReference type="SAM" id="Phobius"/>
    </source>
</evidence>
<reference evidence="2" key="1">
    <citation type="submission" date="2020-03" db="EMBL/GenBank/DDBJ databases">
        <title>Transcriptomic Profiling of the Digestive Tract of the Rat Flea, Xenopsylla cheopis, Following Blood Feeding and Infection with Yersinia pestis.</title>
        <authorList>
            <person name="Bland D.M."/>
            <person name="Martens C.A."/>
            <person name="Virtaneva K."/>
            <person name="Kanakabandi K."/>
            <person name="Long D."/>
            <person name="Rosenke R."/>
            <person name="Saturday G.A."/>
            <person name="Hoyt F.H."/>
            <person name="Bruno D.P."/>
            <person name="Ribeiro J.M.C."/>
            <person name="Hinnebusch J."/>
        </authorList>
    </citation>
    <scope>NUCLEOTIDE SEQUENCE</scope>
</reference>
<accession>A0A6M2DQL8</accession>
<keyword evidence="1" id="KW-0472">Membrane</keyword>
<feature type="transmembrane region" description="Helical" evidence="1">
    <location>
        <begin position="7"/>
        <end position="28"/>
    </location>
</feature>
<organism evidence="2">
    <name type="scientific">Xenopsylla cheopis</name>
    <name type="common">Oriental rat flea</name>
    <name type="synonym">Pulex cheopis</name>
    <dbReference type="NCBI Taxonomy" id="163159"/>
    <lineage>
        <taxon>Eukaryota</taxon>
        <taxon>Metazoa</taxon>
        <taxon>Ecdysozoa</taxon>
        <taxon>Arthropoda</taxon>
        <taxon>Hexapoda</taxon>
        <taxon>Insecta</taxon>
        <taxon>Pterygota</taxon>
        <taxon>Neoptera</taxon>
        <taxon>Endopterygota</taxon>
        <taxon>Siphonaptera</taxon>
        <taxon>Pulicidae</taxon>
        <taxon>Xenopsyllinae</taxon>
        <taxon>Xenopsylla</taxon>
    </lineage>
</organism>
<dbReference type="AlphaFoldDB" id="A0A6M2DQL8"/>
<feature type="transmembrane region" description="Helical" evidence="1">
    <location>
        <begin position="34"/>
        <end position="53"/>
    </location>
</feature>
<keyword evidence="1" id="KW-0812">Transmembrane</keyword>
<evidence type="ECO:0000313" key="2">
    <source>
        <dbReference type="EMBL" id="NOV47127.1"/>
    </source>
</evidence>
<sequence length="77" mass="9103">MMFQTMVNMSIHLFLWMLLYIFICNHQHLDFHVYLSLELSACFNCHLLTLSLAQKDRRKNYAMNLVVLGLTLQQLVA</sequence>
<protein>
    <submittedName>
        <fullName evidence="2">Putative product</fullName>
    </submittedName>
</protein>